<dbReference type="Proteomes" id="UP000095662">
    <property type="component" value="Unassembled WGS sequence"/>
</dbReference>
<accession>A0A174ZSF9</accession>
<name>A0A174ZSF9_9FIRM</name>
<dbReference type="AlphaFoldDB" id="A0A174ZSF9"/>
<reference evidence="1 2" key="1">
    <citation type="submission" date="2015-09" db="EMBL/GenBank/DDBJ databases">
        <authorList>
            <consortium name="Pathogen Informatics"/>
        </authorList>
    </citation>
    <scope>NUCLEOTIDE SEQUENCE [LARGE SCALE GENOMIC DNA]</scope>
    <source>
        <strain evidence="1 2">2789STDY5834928</strain>
    </source>
</reference>
<organism evidence="1 2">
    <name type="scientific">[Eubacterium] siraeum</name>
    <dbReference type="NCBI Taxonomy" id="39492"/>
    <lineage>
        <taxon>Bacteria</taxon>
        <taxon>Bacillati</taxon>
        <taxon>Bacillota</taxon>
        <taxon>Clostridia</taxon>
        <taxon>Eubacteriales</taxon>
        <taxon>Oscillospiraceae</taxon>
        <taxon>Oscillospiraceae incertae sedis</taxon>
    </lineage>
</organism>
<sequence>MNYLEEFSRVEIALFEKLFREGGEFYSLTEIKNELAQFSDEELMRGLEEAVRKDIICESPGEAHFEPTYFR</sequence>
<evidence type="ECO:0000313" key="1">
    <source>
        <dbReference type="EMBL" id="CUQ90333.1"/>
    </source>
</evidence>
<protein>
    <submittedName>
        <fullName evidence="1">Uncharacterized protein</fullName>
    </submittedName>
</protein>
<gene>
    <name evidence="1" type="ORF">ERS852540_02099</name>
</gene>
<dbReference type="EMBL" id="CZBY01000019">
    <property type="protein sequence ID" value="CUQ90333.1"/>
    <property type="molecule type" value="Genomic_DNA"/>
</dbReference>
<proteinExistence type="predicted"/>
<dbReference type="STRING" id="39492.ERS852540_02099"/>
<evidence type="ECO:0000313" key="2">
    <source>
        <dbReference type="Proteomes" id="UP000095662"/>
    </source>
</evidence>